<evidence type="ECO:0000313" key="4">
    <source>
        <dbReference type="Proteomes" id="UP000051184"/>
    </source>
</evidence>
<evidence type="ECO:0000256" key="2">
    <source>
        <dbReference type="ARBA" id="ARBA00022803"/>
    </source>
</evidence>
<evidence type="ECO:0000313" key="3">
    <source>
        <dbReference type="EMBL" id="CUK24279.1"/>
    </source>
</evidence>
<dbReference type="Gene3D" id="1.25.40.10">
    <property type="entry name" value="Tetratricopeptide repeat domain"/>
    <property type="match status" value="1"/>
</dbReference>
<dbReference type="SUPFAM" id="SSF48452">
    <property type="entry name" value="TPR-like"/>
    <property type="match status" value="1"/>
</dbReference>
<dbReference type="SMART" id="SM00028">
    <property type="entry name" value="TPR"/>
    <property type="match status" value="3"/>
</dbReference>
<dbReference type="PANTHER" id="PTHR22904">
    <property type="entry name" value="TPR REPEAT CONTAINING PROTEIN"/>
    <property type="match status" value="1"/>
</dbReference>
<dbReference type="InterPro" id="IPR019734">
    <property type="entry name" value="TPR_rpt"/>
</dbReference>
<dbReference type="Pfam" id="PF13432">
    <property type="entry name" value="TPR_16"/>
    <property type="match status" value="1"/>
</dbReference>
<dbReference type="InterPro" id="IPR011990">
    <property type="entry name" value="TPR-like_helical_dom_sf"/>
</dbReference>
<keyword evidence="3" id="KW-0449">Lipoprotein</keyword>
<dbReference type="AlphaFoldDB" id="A0A0P1IKZ8"/>
<dbReference type="EMBL" id="CYUE01000001">
    <property type="protein sequence ID" value="CUK24279.1"/>
    <property type="molecule type" value="Genomic_DNA"/>
</dbReference>
<keyword evidence="1" id="KW-0677">Repeat</keyword>
<organism evidence="3 4">
    <name type="scientific">Cognatishimia activa</name>
    <dbReference type="NCBI Taxonomy" id="1715691"/>
    <lineage>
        <taxon>Bacteria</taxon>
        <taxon>Pseudomonadati</taxon>
        <taxon>Pseudomonadota</taxon>
        <taxon>Alphaproteobacteria</taxon>
        <taxon>Rhodobacterales</taxon>
        <taxon>Paracoccaceae</taxon>
        <taxon>Cognatishimia</taxon>
    </lineage>
</organism>
<dbReference type="PANTHER" id="PTHR22904:SF523">
    <property type="entry name" value="STRESS-INDUCED-PHOSPHOPROTEIN 1"/>
    <property type="match status" value="1"/>
</dbReference>
<keyword evidence="2" id="KW-0802">TPR repeat</keyword>
<proteinExistence type="predicted"/>
<accession>A0A0P1IKZ8</accession>
<gene>
    <name evidence="3" type="ORF">TA5114_00056</name>
</gene>
<dbReference type="GO" id="GO:0051879">
    <property type="term" value="F:Hsp90 protein binding"/>
    <property type="evidence" value="ECO:0007669"/>
    <property type="project" value="TreeGrafter"/>
</dbReference>
<dbReference type="OrthoDB" id="9815010at2"/>
<dbReference type="Proteomes" id="UP000051184">
    <property type="component" value="Unassembled WGS sequence"/>
</dbReference>
<reference evidence="4" key="1">
    <citation type="submission" date="2015-09" db="EMBL/GenBank/DDBJ databases">
        <authorList>
            <person name="Rodrigo-Torres Lidia"/>
            <person name="Arahal R.David."/>
        </authorList>
    </citation>
    <scope>NUCLEOTIDE SEQUENCE [LARGE SCALE GENOMIC DNA]</scope>
    <source>
        <strain evidence="4">CECT 5114</strain>
    </source>
</reference>
<protein>
    <submittedName>
        <fullName evidence="3">Putative PEP-CTERM system TPR-repeat lipoprotein</fullName>
    </submittedName>
</protein>
<keyword evidence="4" id="KW-1185">Reference proteome</keyword>
<dbReference type="STRING" id="1715691.TA5113_00088"/>
<sequence>MGMLHNILKPAVAAASITFLVSSQGFADEARLSLLMDQLRVAEVNESQRLAADIQLEWEKSGSASADLLLSRGNKAMEAGQVQSAIEHFTALTDHAPDFAEGWVSRANAFAHAEMFGPALADLEVALELNPQHFEAIAGLGAILEVIERPTDAYEAYQLVTPIHPHHPAVTEALKRLEPIVMGQKL</sequence>
<name>A0A0P1IKZ8_9RHOB</name>
<evidence type="ECO:0000256" key="1">
    <source>
        <dbReference type="ARBA" id="ARBA00022737"/>
    </source>
</evidence>